<gene>
    <name evidence="1" type="ORF">F4Y42_15145</name>
</gene>
<comment type="caution">
    <text evidence="1">The sequence shown here is derived from an EMBL/GenBank/DDBJ whole genome shotgun (WGS) entry which is preliminary data.</text>
</comment>
<sequence>MSSSAQDNFSIYKDVQKLLREPLWGLWFHLLEGIDNSTVGKFLDVMVRQIAEVQSDFECDIETPGISLHICVLRHRFSLHKDLPFSPSNVIDIAELGRQLAVDLHVSRYELREALDLNDWRLYR</sequence>
<dbReference type="EMBL" id="VXRG01000126">
    <property type="protein sequence ID" value="MXY94773.1"/>
    <property type="molecule type" value="Genomic_DNA"/>
</dbReference>
<reference evidence="1" key="1">
    <citation type="submission" date="2019-09" db="EMBL/GenBank/DDBJ databases">
        <title>Characterisation of the sponge microbiome using genome-centric metagenomics.</title>
        <authorList>
            <person name="Engelberts J.P."/>
            <person name="Robbins S.J."/>
            <person name="De Goeij J.M."/>
            <person name="Aranda M."/>
            <person name="Bell S.C."/>
            <person name="Webster N.S."/>
        </authorList>
    </citation>
    <scope>NUCLEOTIDE SEQUENCE</scope>
    <source>
        <strain evidence="1">SB0664_bin_27</strain>
    </source>
</reference>
<organism evidence="1">
    <name type="scientific">Caldilineaceae bacterium SB0664_bin_27</name>
    <dbReference type="NCBI Taxonomy" id="2605260"/>
    <lineage>
        <taxon>Bacteria</taxon>
        <taxon>Bacillati</taxon>
        <taxon>Chloroflexota</taxon>
        <taxon>Caldilineae</taxon>
        <taxon>Caldilineales</taxon>
        <taxon>Caldilineaceae</taxon>
    </lineage>
</organism>
<name>A0A6B0YVT1_9CHLR</name>
<accession>A0A6B0YVT1</accession>
<dbReference type="AlphaFoldDB" id="A0A6B0YVT1"/>
<proteinExistence type="predicted"/>
<evidence type="ECO:0000313" key="1">
    <source>
        <dbReference type="EMBL" id="MXY94773.1"/>
    </source>
</evidence>
<protein>
    <submittedName>
        <fullName evidence="1">Uncharacterized protein</fullName>
    </submittedName>
</protein>